<dbReference type="RefSeq" id="WP_311160918.1">
    <property type="nucleotide sequence ID" value="NZ_JAVQLW010000001.1"/>
</dbReference>
<accession>A0ABU2HUC8</accession>
<gene>
    <name evidence="1" type="ORF">RGQ15_13905</name>
</gene>
<dbReference type="EMBL" id="JAVQLW010000001">
    <property type="protein sequence ID" value="MDS9468656.1"/>
    <property type="molecule type" value="Genomic_DNA"/>
</dbReference>
<evidence type="ECO:0000313" key="1">
    <source>
        <dbReference type="EMBL" id="MDS9468656.1"/>
    </source>
</evidence>
<keyword evidence="2" id="KW-1185">Reference proteome</keyword>
<reference evidence="2" key="1">
    <citation type="submission" date="2023-07" db="EMBL/GenBank/DDBJ databases">
        <title>Paracoccus sp. MBLB3053 whole genome sequence.</title>
        <authorList>
            <person name="Hwang C.Y."/>
            <person name="Cho E.-S."/>
            <person name="Seo M.-J."/>
        </authorList>
    </citation>
    <scope>NUCLEOTIDE SEQUENCE [LARGE SCALE GENOMIC DNA]</scope>
    <source>
        <strain evidence="2">MBLB3053</strain>
    </source>
</reference>
<comment type="caution">
    <text evidence="1">The sequence shown here is derived from an EMBL/GenBank/DDBJ whole genome shotgun (WGS) entry which is preliminary data.</text>
</comment>
<proteinExistence type="predicted"/>
<name>A0ABU2HUC8_9RHOB</name>
<evidence type="ECO:0008006" key="3">
    <source>
        <dbReference type="Google" id="ProtNLM"/>
    </source>
</evidence>
<sequence>MTNSIAIGLGLLILALFALDALVLHLDLPVFLGKQFAALIEYLSFWR</sequence>
<evidence type="ECO:0000313" key="2">
    <source>
        <dbReference type="Proteomes" id="UP001269144"/>
    </source>
</evidence>
<dbReference type="Proteomes" id="UP001269144">
    <property type="component" value="Unassembled WGS sequence"/>
</dbReference>
<organism evidence="1 2">
    <name type="scientific">Paracoccus aurantius</name>
    <dbReference type="NCBI Taxonomy" id="3073814"/>
    <lineage>
        <taxon>Bacteria</taxon>
        <taxon>Pseudomonadati</taxon>
        <taxon>Pseudomonadota</taxon>
        <taxon>Alphaproteobacteria</taxon>
        <taxon>Rhodobacterales</taxon>
        <taxon>Paracoccaceae</taxon>
        <taxon>Paracoccus</taxon>
    </lineage>
</organism>
<protein>
    <recommendedName>
        <fullName evidence="3">Glyceraldehyde-3-phosphate dehydrogenase</fullName>
    </recommendedName>
</protein>